<reference evidence="7 8" key="1">
    <citation type="journal article" date="2024" name="Nat. Commun.">
        <title>Phylogenomics reveals the evolutionary origins of lichenization in chlorophyte algae.</title>
        <authorList>
            <person name="Puginier C."/>
            <person name="Libourel C."/>
            <person name="Otte J."/>
            <person name="Skaloud P."/>
            <person name="Haon M."/>
            <person name="Grisel S."/>
            <person name="Petersen M."/>
            <person name="Berrin J.G."/>
            <person name="Delaux P.M."/>
            <person name="Dal Grande F."/>
            <person name="Keller J."/>
        </authorList>
    </citation>
    <scope>NUCLEOTIDE SEQUENCE [LARGE SCALE GENOMIC DNA]</scope>
    <source>
        <strain evidence="7 8">SAG 245.80</strain>
    </source>
</reference>
<evidence type="ECO:0000313" key="7">
    <source>
        <dbReference type="EMBL" id="KAK9819181.1"/>
    </source>
</evidence>
<dbReference type="InterPro" id="IPR044174">
    <property type="entry name" value="BC10-like"/>
</dbReference>
<gene>
    <name evidence="7" type="ORF">WJX81_003273</name>
</gene>
<feature type="chain" id="PRO_5043407781" evidence="6">
    <location>
        <begin position="22"/>
        <end position="344"/>
    </location>
</feature>
<proteinExistence type="predicted"/>
<feature type="signal peptide" evidence="6">
    <location>
        <begin position="1"/>
        <end position="21"/>
    </location>
</feature>
<name>A0AAW1QCL0_9CHLO</name>
<dbReference type="GO" id="GO:0016757">
    <property type="term" value="F:glycosyltransferase activity"/>
    <property type="evidence" value="ECO:0007669"/>
    <property type="project" value="UniProtKB-KW"/>
</dbReference>
<accession>A0AAW1QCL0</accession>
<evidence type="ECO:0000256" key="3">
    <source>
        <dbReference type="ARBA" id="ARBA00022679"/>
    </source>
</evidence>
<keyword evidence="5" id="KW-0325">Glycoprotein</keyword>
<keyword evidence="6" id="KW-0732">Signal</keyword>
<evidence type="ECO:0000256" key="2">
    <source>
        <dbReference type="ARBA" id="ARBA00022676"/>
    </source>
</evidence>
<evidence type="ECO:0000256" key="1">
    <source>
        <dbReference type="ARBA" id="ARBA00004606"/>
    </source>
</evidence>
<dbReference type="AlphaFoldDB" id="A0AAW1QCL0"/>
<dbReference type="InterPro" id="IPR003406">
    <property type="entry name" value="Glyco_trans_14"/>
</dbReference>
<keyword evidence="2" id="KW-0328">Glycosyltransferase</keyword>
<comment type="subcellular location">
    <subcellularLocation>
        <location evidence="1">Membrane</location>
        <topology evidence="1">Single-pass type II membrane protein</topology>
    </subcellularLocation>
</comment>
<comment type="caution">
    <text evidence="7">The sequence shown here is derived from an EMBL/GenBank/DDBJ whole genome shotgun (WGS) entry which is preliminary data.</text>
</comment>
<dbReference type="PANTHER" id="PTHR31042:SF150">
    <property type="entry name" value="OS06G0661900 PROTEIN"/>
    <property type="match status" value="1"/>
</dbReference>
<dbReference type="PANTHER" id="PTHR31042">
    <property type="entry name" value="CORE-2/I-BRANCHING BETA-1,6-N-ACETYLGLUCOSAMINYLTRANSFERASE FAMILY PROTEIN-RELATED"/>
    <property type="match status" value="1"/>
</dbReference>
<keyword evidence="3" id="KW-0808">Transferase</keyword>
<dbReference type="Pfam" id="PF02485">
    <property type="entry name" value="Branch"/>
    <property type="match status" value="1"/>
</dbReference>
<keyword evidence="4" id="KW-0472">Membrane</keyword>
<evidence type="ECO:0000256" key="5">
    <source>
        <dbReference type="ARBA" id="ARBA00023180"/>
    </source>
</evidence>
<dbReference type="Proteomes" id="UP001445335">
    <property type="component" value="Unassembled WGS sequence"/>
</dbReference>
<dbReference type="EMBL" id="JALJOU010000126">
    <property type="protein sequence ID" value="KAK9819181.1"/>
    <property type="molecule type" value="Genomic_DNA"/>
</dbReference>
<sequence>MPKVALLFLTTGALFHERSWALWFSQAADLLPLHSLLLDAIVGTGAAAPGAVQPGRAAGGEGFSVESIFHGTEIAERIEVGWGSHDLVVAARHLLAAAMADPDNQRFVLLSESGVPLYPPAAVHAQLLSEERSRVNACGTGYTSPQRYSPHMGPELLPHWRKSSQWFALSRAHAEHVLADQDVLATFSAFCRNAWDADAQRWRDCYSDEHYIPSLLSYLQLGHETDCMGNLVSVNWMHGGAHPRAYESEEISMELFEMLRRPDSHCEPQALLAATERMYVAWHSLEQPLDSLHQPAFCASAPFFPQFNASSLGGYACPLFARKFLSDSAAAVLRQAPYLWLRRK</sequence>
<evidence type="ECO:0000313" key="8">
    <source>
        <dbReference type="Proteomes" id="UP001445335"/>
    </source>
</evidence>
<evidence type="ECO:0000256" key="4">
    <source>
        <dbReference type="ARBA" id="ARBA00023136"/>
    </source>
</evidence>
<keyword evidence="8" id="KW-1185">Reference proteome</keyword>
<dbReference type="GO" id="GO:0016020">
    <property type="term" value="C:membrane"/>
    <property type="evidence" value="ECO:0007669"/>
    <property type="project" value="UniProtKB-SubCell"/>
</dbReference>
<protein>
    <submittedName>
        <fullName evidence="7">Uncharacterized protein</fullName>
    </submittedName>
</protein>
<organism evidence="7 8">
    <name type="scientific">Elliptochloris bilobata</name>
    <dbReference type="NCBI Taxonomy" id="381761"/>
    <lineage>
        <taxon>Eukaryota</taxon>
        <taxon>Viridiplantae</taxon>
        <taxon>Chlorophyta</taxon>
        <taxon>core chlorophytes</taxon>
        <taxon>Trebouxiophyceae</taxon>
        <taxon>Trebouxiophyceae incertae sedis</taxon>
        <taxon>Elliptochloris clade</taxon>
        <taxon>Elliptochloris</taxon>
    </lineage>
</organism>
<evidence type="ECO:0000256" key="6">
    <source>
        <dbReference type="SAM" id="SignalP"/>
    </source>
</evidence>